<dbReference type="EMBL" id="ML180231">
    <property type="protein sequence ID" value="THU78246.1"/>
    <property type="molecule type" value="Genomic_DNA"/>
</dbReference>
<evidence type="ECO:0000313" key="2">
    <source>
        <dbReference type="Proteomes" id="UP000297245"/>
    </source>
</evidence>
<reference evidence="1 2" key="1">
    <citation type="journal article" date="2019" name="Nat. Ecol. Evol.">
        <title>Megaphylogeny resolves global patterns of mushroom evolution.</title>
        <authorList>
            <person name="Varga T."/>
            <person name="Krizsan K."/>
            <person name="Foldi C."/>
            <person name="Dima B."/>
            <person name="Sanchez-Garcia M."/>
            <person name="Sanchez-Ramirez S."/>
            <person name="Szollosi G.J."/>
            <person name="Szarkandi J.G."/>
            <person name="Papp V."/>
            <person name="Albert L."/>
            <person name="Andreopoulos W."/>
            <person name="Angelini C."/>
            <person name="Antonin V."/>
            <person name="Barry K.W."/>
            <person name="Bougher N.L."/>
            <person name="Buchanan P."/>
            <person name="Buyck B."/>
            <person name="Bense V."/>
            <person name="Catcheside P."/>
            <person name="Chovatia M."/>
            <person name="Cooper J."/>
            <person name="Damon W."/>
            <person name="Desjardin D."/>
            <person name="Finy P."/>
            <person name="Geml J."/>
            <person name="Haridas S."/>
            <person name="Hughes K."/>
            <person name="Justo A."/>
            <person name="Karasinski D."/>
            <person name="Kautmanova I."/>
            <person name="Kiss B."/>
            <person name="Kocsube S."/>
            <person name="Kotiranta H."/>
            <person name="LaButti K.M."/>
            <person name="Lechner B.E."/>
            <person name="Liimatainen K."/>
            <person name="Lipzen A."/>
            <person name="Lukacs Z."/>
            <person name="Mihaltcheva S."/>
            <person name="Morgado L.N."/>
            <person name="Niskanen T."/>
            <person name="Noordeloos M.E."/>
            <person name="Ohm R.A."/>
            <person name="Ortiz-Santana B."/>
            <person name="Ovrebo C."/>
            <person name="Racz N."/>
            <person name="Riley R."/>
            <person name="Savchenko A."/>
            <person name="Shiryaev A."/>
            <person name="Soop K."/>
            <person name="Spirin V."/>
            <person name="Szebenyi C."/>
            <person name="Tomsovsky M."/>
            <person name="Tulloss R.E."/>
            <person name="Uehling J."/>
            <person name="Grigoriev I.V."/>
            <person name="Vagvolgyi C."/>
            <person name="Papp T."/>
            <person name="Martin F.M."/>
            <person name="Miettinen O."/>
            <person name="Hibbett D.S."/>
            <person name="Nagy L.G."/>
        </authorList>
    </citation>
    <scope>NUCLEOTIDE SEQUENCE [LARGE SCALE GENOMIC DNA]</scope>
    <source>
        <strain evidence="1 2">CBS 962.96</strain>
    </source>
</reference>
<sequence>MAHSSFGYYRMNARGIPSSNIDPMAQCIFSASQLTLTNVFWFFQWNSNTTVSLYGYQVYRTTTRDSSSSTLTVHLGDVQSGQLSGPLVEVIGLCNCDGTIPPNAGCGIQERSRASYREDFNLQGGGVFSMRWDENRIAVGSFFHAAIPADIVRSTPNPYTMGFTIFDITIGGNKSGCPGACANQLKDPSNFEHSFFFSSPGFATAIDSSNTIAIAPRDLMFATVGRMLVVAVMSNVFGHLVLSEKNGSTMVSKLRSQDEKVEFEGLE</sequence>
<dbReference type="OrthoDB" id="192832at2759"/>
<dbReference type="Pfam" id="PF26113">
    <property type="entry name" value="GH16_XgeA"/>
    <property type="match status" value="1"/>
</dbReference>
<dbReference type="Proteomes" id="UP000297245">
    <property type="component" value="Unassembled WGS sequence"/>
</dbReference>
<organism evidence="1 2">
    <name type="scientific">Dendrothele bispora (strain CBS 962.96)</name>
    <dbReference type="NCBI Taxonomy" id="1314807"/>
    <lineage>
        <taxon>Eukaryota</taxon>
        <taxon>Fungi</taxon>
        <taxon>Dikarya</taxon>
        <taxon>Basidiomycota</taxon>
        <taxon>Agaricomycotina</taxon>
        <taxon>Agaricomycetes</taxon>
        <taxon>Agaricomycetidae</taxon>
        <taxon>Agaricales</taxon>
        <taxon>Agaricales incertae sedis</taxon>
        <taxon>Dendrothele</taxon>
    </lineage>
</organism>
<gene>
    <name evidence="1" type="ORF">K435DRAFT_811713</name>
</gene>
<dbReference type="AlphaFoldDB" id="A0A4S8KR66"/>
<keyword evidence="2" id="KW-1185">Reference proteome</keyword>
<proteinExistence type="predicted"/>
<name>A0A4S8KR66_DENBC</name>
<accession>A0A4S8KR66</accession>
<dbReference type="Gene3D" id="2.60.120.200">
    <property type="match status" value="1"/>
</dbReference>
<evidence type="ECO:0000313" key="1">
    <source>
        <dbReference type="EMBL" id="THU78246.1"/>
    </source>
</evidence>
<protein>
    <submittedName>
        <fullName evidence="1">Uncharacterized protein</fullName>
    </submittedName>
</protein>